<accession>A0ABT8QT09</accession>
<dbReference type="InterPro" id="IPR027417">
    <property type="entry name" value="P-loop_NTPase"/>
</dbReference>
<dbReference type="InterPro" id="IPR017871">
    <property type="entry name" value="ABC_transporter-like_CS"/>
</dbReference>
<organism evidence="5 6">
    <name type="scientific">Desulfosporosinus nitroreducens</name>
    <dbReference type="NCBI Taxonomy" id="2018668"/>
    <lineage>
        <taxon>Bacteria</taxon>
        <taxon>Bacillati</taxon>
        <taxon>Bacillota</taxon>
        <taxon>Clostridia</taxon>
        <taxon>Eubacteriales</taxon>
        <taxon>Desulfitobacteriaceae</taxon>
        <taxon>Desulfosporosinus</taxon>
    </lineage>
</organism>
<evidence type="ECO:0000256" key="1">
    <source>
        <dbReference type="ARBA" id="ARBA00022448"/>
    </source>
</evidence>
<gene>
    <name evidence="5" type="ORF">M8H41_15635</name>
</gene>
<dbReference type="EMBL" id="JAMJEV010000013">
    <property type="protein sequence ID" value="MDO0824275.1"/>
    <property type="molecule type" value="Genomic_DNA"/>
</dbReference>
<dbReference type="SUPFAM" id="SSF52540">
    <property type="entry name" value="P-loop containing nucleoside triphosphate hydrolases"/>
    <property type="match status" value="1"/>
</dbReference>
<proteinExistence type="predicted"/>
<dbReference type="PANTHER" id="PTHR24220:SF86">
    <property type="entry name" value="ABC TRANSPORTER ABCH.1"/>
    <property type="match status" value="1"/>
</dbReference>
<dbReference type="PROSITE" id="PS50893">
    <property type="entry name" value="ABC_TRANSPORTER_2"/>
    <property type="match status" value="1"/>
</dbReference>
<dbReference type="Proteomes" id="UP001176021">
    <property type="component" value="Unassembled WGS sequence"/>
</dbReference>
<evidence type="ECO:0000313" key="6">
    <source>
        <dbReference type="Proteomes" id="UP001176021"/>
    </source>
</evidence>
<dbReference type="InterPro" id="IPR015854">
    <property type="entry name" value="ABC_transpr_LolD-like"/>
</dbReference>
<evidence type="ECO:0000313" key="5">
    <source>
        <dbReference type="EMBL" id="MDO0824275.1"/>
    </source>
</evidence>
<dbReference type="CDD" id="cd03255">
    <property type="entry name" value="ABC_MJ0796_LolCDE_FtsE"/>
    <property type="match status" value="1"/>
</dbReference>
<dbReference type="Pfam" id="PF00005">
    <property type="entry name" value="ABC_tran"/>
    <property type="match status" value="1"/>
</dbReference>
<dbReference type="SMART" id="SM00382">
    <property type="entry name" value="AAA"/>
    <property type="match status" value="1"/>
</dbReference>
<protein>
    <submittedName>
        <fullName evidence="5">ABC transporter ATP-binding protein</fullName>
    </submittedName>
</protein>
<comment type="caution">
    <text evidence="5">The sequence shown here is derived from an EMBL/GenBank/DDBJ whole genome shotgun (WGS) entry which is preliminary data.</text>
</comment>
<dbReference type="InterPro" id="IPR017911">
    <property type="entry name" value="MacB-like_ATP-bd"/>
</dbReference>
<evidence type="ECO:0000256" key="2">
    <source>
        <dbReference type="ARBA" id="ARBA00022741"/>
    </source>
</evidence>
<feature type="domain" description="ABC transporter" evidence="4">
    <location>
        <begin position="5"/>
        <end position="239"/>
    </location>
</feature>
<reference evidence="5" key="1">
    <citation type="submission" date="2022-05" db="EMBL/GenBank/DDBJ databases">
        <title>Expanded diversity of anoxic marine methylotrophy in a Black Sea sulfate reducing microorganism.</title>
        <authorList>
            <person name="Fischer P.Q."/>
            <person name="Stams A.J.M."/>
            <person name="Villanueva L."/>
            <person name="Sousa D.Z."/>
        </authorList>
    </citation>
    <scope>NUCLEOTIDE SEQUENCE</scope>
    <source>
        <strain evidence="5">P130</strain>
    </source>
</reference>
<keyword evidence="2" id="KW-0547">Nucleotide-binding</keyword>
<dbReference type="GO" id="GO:0005524">
    <property type="term" value="F:ATP binding"/>
    <property type="evidence" value="ECO:0007669"/>
    <property type="project" value="UniProtKB-KW"/>
</dbReference>
<keyword evidence="6" id="KW-1185">Reference proteome</keyword>
<dbReference type="PROSITE" id="PS00211">
    <property type="entry name" value="ABC_TRANSPORTER_1"/>
    <property type="match status" value="1"/>
</dbReference>
<dbReference type="InterPro" id="IPR003593">
    <property type="entry name" value="AAA+_ATPase"/>
</dbReference>
<evidence type="ECO:0000259" key="4">
    <source>
        <dbReference type="PROSITE" id="PS50893"/>
    </source>
</evidence>
<sequence>MRNVIELIDVNKTYGTRVKSQILNDINLEIEEHSINSVIGASGSGKTTLLNIMGTLDRPTSGEVIIDGSNTKNMTQGKLAKLRNQAIGFIFQFHFLLQEFNVFDNVLMPSKIQKNNRSEVKERANRLLDMLGLYKYRRYNVLDLSGGQQQRVAIARSLINNPKIILADEPTGNLDLHSSEDVYNIFKQVNKEYGVAFIIVTHDKHLAGRIIKIQDGEILLASSSARRREGASSGRSPGV</sequence>
<dbReference type="InterPro" id="IPR003439">
    <property type="entry name" value="ABC_transporter-like_ATP-bd"/>
</dbReference>
<evidence type="ECO:0000256" key="3">
    <source>
        <dbReference type="ARBA" id="ARBA00022840"/>
    </source>
</evidence>
<keyword evidence="3 5" id="KW-0067">ATP-binding</keyword>
<keyword evidence="1" id="KW-0813">Transport</keyword>
<dbReference type="PANTHER" id="PTHR24220">
    <property type="entry name" value="IMPORT ATP-BINDING PROTEIN"/>
    <property type="match status" value="1"/>
</dbReference>
<dbReference type="Gene3D" id="3.40.50.300">
    <property type="entry name" value="P-loop containing nucleotide triphosphate hydrolases"/>
    <property type="match status" value="1"/>
</dbReference>
<dbReference type="RefSeq" id="WP_302049250.1">
    <property type="nucleotide sequence ID" value="NZ_JAMJEV010000013.1"/>
</dbReference>
<name>A0ABT8QT09_9FIRM</name>